<dbReference type="GO" id="GO:0070063">
    <property type="term" value="F:RNA polymerase binding"/>
    <property type="evidence" value="ECO:0007669"/>
    <property type="project" value="UniProtKB-ARBA"/>
</dbReference>
<dbReference type="Pfam" id="PF25432">
    <property type="entry name" value="FF_PRPF40A"/>
    <property type="match status" value="1"/>
</dbReference>
<feature type="domain" description="FF" evidence="11">
    <location>
        <begin position="622"/>
        <end position="676"/>
    </location>
</feature>
<comment type="subunit">
    <text evidence="8">Interacts (via the WW domains) with the phosphorylated C-terminal domain of NRPB1 (via CTD domain).</text>
</comment>
<dbReference type="GO" id="GO:0045292">
    <property type="term" value="P:mRNA cis splicing, via spliceosome"/>
    <property type="evidence" value="ECO:0007669"/>
    <property type="project" value="InterPro"/>
</dbReference>
<feature type="region of interest" description="Disordered" evidence="9">
    <location>
        <begin position="435"/>
        <end position="455"/>
    </location>
</feature>
<evidence type="ECO:0000256" key="6">
    <source>
        <dbReference type="ARBA" id="ARBA00056384"/>
    </source>
</evidence>
<keyword evidence="4" id="KW-0508">mRNA splicing</keyword>
<dbReference type="EMBL" id="KV013700">
    <property type="protein sequence ID" value="KZV23368.1"/>
    <property type="molecule type" value="Genomic_DNA"/>
</dbReference>
<dbReference type="PANTHER" id="PTHR11864:SF0">
    <property type="entry name" value="PRP40 PRE-MRNA PROCESSING FACTOR 40 HOMOLOG A (YEAST)"/>
    <property type="match status" value="1"/>
</dbReference>
<organism evidence="12 13">
    <name type="scientific">Dorcoceras hygrometricum</name>
    <dbReference type="NCBI Taxonomy" id="472368"/>
    <lineage>
        <taxon>Eukaryota</taxon>
        <taxon>Viridiplantae</taxon>
        <taxon>Streptophyta</taxon>
        <taxon>Embryophyta</taxon>
        <taxon>Tracheophyta</taxon>
        <taxon>Spermatophyta</taxon>
        <taxon>Magnoliopsida</taxon>
        <taxon>eudicotyledons</taxon>
        <taxon>Gunneridae</taxon>
        <taxon>Pentapetalae</taxon>
        <taxon>asterids</taxon>
        <taxon>lamiids</taxon>
        <taxon>Lamiales</taxon>
        <taxon>Gesneriaceae</taxon>
        <taxon>Didymocarpoideae</taxon>
        <taxon>Trichosporeae</taxon>
        <taxon>Loxocarpinae</taxon>
        <taxon>Dorcoceras</taxon>
    </lineage>
</organism>
<dbReference type="AlphaFoldDB" id="A0A2Z7APL2"/>
<evidence type="ECO:0000256" key="8">
    <source>
        <dbReference type="ARBA" id="ARBA00064817"/>
    </source>
</evidence>
<feature type="region of interest" description="Disordered" evidence="9">
    <location>
        <begin position="888"/>
        <end position="1035"/>
    </location>
</feature>
<evidence type="ECO:0000256" key="7">
    <source>
        <dbReference type="ARBA" id="ARBA00061317"/>
    </source>
</evidence>
<proteinExistence type="inferred from homology"/>
<dbReference type="Proteomes" id="UP000250235">
    <property type="component" value="Unassembled WGS sequence"/>
</dbReference>
<dbReference type="InterPro" id="IPR039726">
    <property type="entry name" value="Prp40-like"/>
</dbReference>
<comment type="function">
    <text evidence="6">Binds the phosphorylated C-terminal domain (CTD) of the largest subunit of RNA polymerase II and functions as a scaffold for RNA processing machineries. May be involved in pre-mRNA splicing.</text>
</comment>
<evidence type="ECO:0000259" key="10">
    <source>
        <dbReference type="PROSITE" id="PS50020"/>
    </source>
</evidence>
<feature type="compositionally biased region" description="Pro residues" evidence="9">
    <location>
        <begin position="53"/>
        <end position="75"/>
    </location>
</feature>
<dbReference type="InterPro" id="IPR002713">
    <property type="entry name" value="FF_domain"/>
</dbReference>
<comment type="subcellular location">
    <subcellularLocation>
        <location evidence="1">Nucleus</location>
    </subcellularLocation>
</comment>
<sequence length="1035" mass="117721">MANNPQFTGMQFRPAVPPPPPPQPQPQPQPPQPYIPVTPQQFQPVLHSNMGMPPHPMPNQYPQGPPLPPPPPLPPAQRTGLGLPQGPPLPLTDFQPNRPVMPAPVQPPNSNNFMPTFAGPIISPAAYNVSSSSSGLQQMNAGGSISQNQSMPQTNIPNIPISGHPWGPMGNQNLQSNIQPQREVEQSAGGQPWFRPGNQNFNPVTPLQQTGEQNAGAQQLFPSANQNVQSGMPSQQTEELAGMNLPGNRKSVNLRLAYSPVPFLCTTYSSVVIVIFQRADASTDWREFTSPDGIKFYFNKVTRKSKWEIPDEVKLARERATVISCEGTPLVKHVTSYASAGFPTSEILASIPNANNSSSQGGPKIVSSPVSVEPAVNLEPVAASGLSGEQEEAAYTKLDASGSHDRLETAASVVVADTPFPVELESSMTTPITAKSISPREATPSVIETSNVGPEETNEISLISESGSITAPEEKKIELGPVVYDSKEKAKNAFKVLLETANVGSDWNWDQAMRVIINDRRYGALRTLGEKKQAFNEFVGQKKKQEAEERRTRQKKVREDFKKMLDESDDLTSSTRWGKAVSMFENDDRFQAVERAKDREDLFEDHLEDLKKKERAKVLEERKRHKTEYLEFLKSCNFITASSQWRKIQNLLETDERCARLEKIDRLEIFQEYIRDLELVEEGQRKLKMEDMRKAERKNRDEFRKLMEEHVSNGILTANTHWRDYCTKVKDMPAYLAVSSNTSGSKAKDLFKDVIDDLEKQYLEDKEKIEYAIKNEKISLSTSCTLEDFKAALPKAITSEKISDINLNLVYNELTEIIKEKEEKEAKKRKRLAEEFYDFLFTLKEITASSKWEDCKPLVGDRFLADESFFQEIFDNFIIELKEKAKEKERRRREEKAKKEQRREDKERRNKDRRVESRKGRERHKKGETDSDNSKSLSFEENRRSRDRSKKHRKRRIDYFDDASVDGDEKDRSRTHRRSTDSKKSKRIDKQSSNVDVDPEKETKKHKRDHRDGRNKDIDVEEQHDEEPCEDGEVR</sequence>
<evidence type="ECO:0000313" key="12">
    <source>
        <dbReference type="EMBL" id="KZV23368.1"/>
    </source>
</evidence>
<dbReference type="PROSITE" id="PS51676">
    <property type="entry name" value="FF"/>
    <property type="match status" value="4"/>
</dbReference>
<dbReference type="FunFam" id="1.10.10.440:FF:000024">
    <property type="entry name" value="Pre-mRNA-processing protein 40A"/>
    <property type="match status" value="1"/>
</dbReference>
<name>A0A2Z7APL2_9LAMI</name>
<dbReference type="InterPro" id="IPR001202">
    <property type="entry name" value="WW_dom"/>
</dbReference>
<evidence type="ECO:0000256" key="4">
    <source>
        <dbReference type="ARBA" id="ARBA00023187"/>
    </source>
</evidence>
<feature type="domain" description="FF" evidence="11">
    <location>
        <begin position="694"/>
        <end position="757"/>
    </location>
</feature>
<feature type="compositionally biased region" description="Basic and acidic residues" evidence="9">
    <location>
        <begin position="888"/>
        <end position="944"/>
    </location>
</feature>
<evidence type="ECO:0000313" key="13">
    <source>
        <dbReference type="Proteomes" id="UP000250235"/>
    </source>
</evidence>
<dbReference type="PROSITE" id="PS50020">
    <property type="entry name" value="WW_DOMAIN_2"/>
    <property type="match status" value="1"/>
</dbReference>
<dbReference type="Gene3D" id="1.10.10.440">
    <property type="entry name" value="FF domain"/>
    <property type="match status" value="5"/>
</dbReference>
<dbReference type="GO" id="GO:0003723">
    <property type="term" value="F:RNA binding"/>
    <property type="evidence" value="ECO:0007669"/>
    <property type="project" value="TreeGrafter"/>
</dbReference>
<accession>A0A2Z7APL2</accession>
<feature type="compositionally biased region" description="Basic residues" evidence="9">
    <location>
        <begin position="945"/>
        <end position="956"/>
    </location>
</feature>
<evidence type="ECO:0000256" key="1">
    <source>
        <dbReference type="ARBA" id="ARBA00004123"/>
    </source>
</evidence>
<dbReference type="CDD" id="cd00201">
    <property type="entry name" value="WW"/>
    <property type="match status" value="1"/>
</dbReference>
<reference evidence="12 13" key="1">
    <citation type="journal article" date="2015" name="Proc. Natl. Acad. Sci. U.S.A.">
        <title>The resurrection genome of Boea hygrometrica: A blueprint for survival of dehydration.</title>
        <authorList>
            <person name="Xiao L."/>
            <person name="Yang G."/>
            <person name="Zhang L."/>
            <person name="Yang X."/>
            <person name="Zhao S."/>
            <person name="Ji Z."/>
            <person name="Zhou Q."/>
            <person name="Hu M."/>
            <person name="Wang Y."/>
            <person name="Chen M."/>
            <person name="Xu Y."/>
            <person name="Jin H."/>
            <person name="Xiao X."/>
            <person name="Hu G."/>
            <person name="Bao F."/>
            <person name="Hu Y."/>
            <person name="Wan P."/>
            <person name="Li L."/>
            <person name="Deng X."/>
            <person name="Kuang T."/>
            <person name="Xiang C."/>
            <person name="Zhu J.K."/>
            <person name="Oliver M.J."/>
            <person name="He Y."/>
        </authorList>
    </citation>
    <scope>NUCLEOTIDE SEQUENCE [LARGE SCALE GENOMIC DNA]</scope>
    <source>
        <strain evidence="13">cv. XS01</strain>
    </source>
</reference>
<dbReference type="SUPFAM" id="SSF81698">
    <property type="entry name" value="FF domain"/>
    <property type="match status" value="5"/>
</dbReference>
<dbReference type="GO" id="GO:0005685">
    <property type="term" value="C:U1 snRNP"/>
    <property type="evidence" value="ECO:0007669"/>
    <property type="project" value="TreeGrafter"/>
</dbReference>
<dbReference type="Pfam" id="PF00397">
    <property type="entry name" value="WW"/>
    <property type="match status" value="1"/>
</dbReference>
<feature type="compositionally biased region" description="Basic and acidic residues" evidence="9">
    <location>
        <begin position="967"/>
        <end position="983"/>
    </location>
</feature>
<dbReference type="Gene3D" id="2.20.70.10">
    <property type="match status" value="1"/>
</dbReference>
<dbReference type="FunFam" id="1.10.10.440:FF:000013">
    <property type="entry name" value="pre-mRNA-processing protein 40A isoform X1"/>
    <property type="match status" value="1"/>
</dbReference>
<evidence type="ECO:0000256" key="3">
    <source>
        <dbReference type="ARBA" id="ARBA00022737"/>
    </source>
</evidence>
<protein>
    <submittedName>
        <fullName evidence="12">Pre-mRNA-processing protein 40A-like</fullName>
    </submittedName>
</protein>
<evidence type="ECO:0000256" key="5">
    <source>
        <dbReference type="ARBA" id="ARBA00023242"/>
    </source>
</evidence>
<evidence type="ECO:0000256" key="2">
    <source>
        <dbReference type="ARBA" id="ARBA00022664"/>
    </source>
</evidence>
<feature type="compositionally biased region" description="Acidic residues" evidence="9">
    <location>
        <begin position="1019"/>
        <end position="1035"/>
    </location>
</feature>
<evidence type="ECO:0000256" key="9">
    <source>
        <dbReference type="SAM" id="MobiDB-lite"/>
    </source>
</evidence>
<keyword evidence="5" id="KW-0539">Nucleus</keyword>
<gene>
    <name evidence="12" type="ORF">F511_35187</name>
</gene>
<keyword evidence="2" id="KW-0507">mRNA processing</keyword>
<dbReference type="InterPro" id="IPR036517">
    <property type="entry name" value="FF_domain_sf"/>
</dbReference>
<evidence type="ECO:0000259" key="11">
    <source>
        <dbReference type="PROSITE" id="PS51676"/>
    </source>
</evidence>
<feature type="domain" description="FF" evidence="11">
    <location>
        <begin position="554"/>
        <end position="609"/>
    </location>
</feature>
<comment type="similarity">
    <text evidence="7">Belongs to the PRPF40 family.</text>
</comment>
<feature type="domain" description="FF" evidence="11">
    <location>
        <begin position="487"/>
        <end position="541"/>
    </location>
</feature>
<dbReference type="GO" id="GO:0071004">
    <property type="term" value="C:U2-type prespliceosome"/>
    <property type="evidence" value="ECO:0007669"/>
    <property type="project" value="TreeGrafter"/>
</dbReference>
<keyword evidence="13" id="KW-1185">Reference proteome</keyword>
<dbReference type="SUPFAM" id="SSF51045">
    <property type="entry name" value="WW domain"/>
    <property type="match status" value="1"/>
</dbReference>
<dbReference type="SMART" id="SM00456">
    <property type="entry name" value="WW"/>
    <property type="match status" value="1"/>
</dbReference>
<dbReference type="OrthoDB" id="187617at2759"/>
<dbReference type="InterPro" id="IPR036020">
    <property type="entry name" value="WW_dom_sf"/>
</dbReference>
<feature type="region of interest" description="Disordered" evidence="9">
    <location>
        <begin position="1"/>
        <end position="96"/>
    </location>
</feature>
<keyword evidence="3" id="KW-0677">Repeat</keyword>
<feature type="compositionally biased region" description="Pro residues" evidence="9">
    <location>
        <begin position="15"/>
        <end position="36"/>
    </location>
</feature>
<dbReference type="PANTHER" id="PTHR11864">
    <property type="entry name" value="PRE-MRNA-PROCESSING PROTEIN PRP40"/>
    <property type="match status" value="1"/>
</dbReference>
<feature type="domain" description="WW" evidence="10">
    <location>
        <begin position="279"/>
        <end position="312"/>
    </location>
</feature>
<dbReference type="SMART" id="SM00441">
    <property type="entry name" value="FF"/>
    <property type="match status" value="4"/>
</dbReference>
<dbReference type="Pfam" id="PF01846">
    <property type="entry name" value="FF"/>
    <property type="match status" value="4"/>
</dbReference>